<dbReference type="InterPro" id="IPR036188">
    <property type="entry name" value="FAD/NAD-bd_sf"/>
</dbReference>
<keyword evidence="8" id="KW-1185">Reference proteome</keyword>
<protein>
    <recommendedName>
        <fullName evidence="9">Pyridine nucleotide-disulfide oxidoreductase</fullName>
    </recommendedName>
</protein>
<evidence type="ECO:0000256" key="1">
    <source>
        <dbReference type="ARBA" id="ARBA00001974"/>
    </source>
</evidence>
<dbReference type="Gene3D" id="3.50.50.60">
    <property type="entry name" value="FAD/NAD(P)-binding domain"/>
    <property type="match status" value="2"/>
</dbReference>
<evidence type="ECO:0008006" key="9">
    <source>
        <dbReference type="Google" id="ProtNLM"/>
    </source>
</evidence>
<evidence type="ECO:0000313" key="7">
    <source>
        <dbReference type="EMBL" id="KXB02385.1"/>
    </source>
</evidence>
<reference evidence="7 8" key="1">
    <citation type="journal article" date="2016" name="Sci. Rep.">
        <title>Metabolic traits of an uncultured archaeal lineage -MSBL1- from brine pools of the Red Sea.</title>
        <authorList>
            <person name="Mwirichia R."/>
            <person name="Alam I."/>
            <person name="Rashid M."/>
            <person name="Vinu M."/>
            <person name="Ba-Alawi W."/>
            <person name="Anthony Kamau A."/>
            <person name="Kamanda Ngugi D."/>
            <person name="Goker M."/>
            <person name="Klenk H.P."/>
            <person name="Bajic V."/>
            <person name="Stingl U."/>
        </authorList>
    </citation>
    <scope>NUCLEOTIDE SEQUENCE [LARGE SCALE GENOMIC DNA]</scope>
    <source>
        <strain evidence="7">SCGC-AAA261F17</strain>
    </source>
</reference>
<dbReference type="Pfam" id="PF02852">
    <property type="entry name" value="Pyr_redox_dim"/>
    <property type="match status" value="1"/>
</dbReference>
<keyword evidence="4" id="KW-0274">FAD</keyword>
<evidence type="ECO:0000256" key="4">
    <source>
        <dbReference type="ARBA" id="ARBA00022827"/>
    </source>
</evidence>
<evidence type="ECO:0000256" key="3">
    <source>
        <dbReference type="ARBA" id="ARBA00022630"/>
    </source>
</evidence>
<evidence type="ECO:0000259" key="6">
    <source>
        <dbReference type="Pfam" id="PF07992"/>
    </source>
</evidence>
<evidence type="ECO:0000259" key="5">
    <source>
        <dbReference type="Pfam" id="PF02852"/>
    </source>
</evidence>
<feature type="domain" description="FAD/NAD(P)-binding" evidence="6">
    <location>
        <begin position="3"/>
        <end position="285"/>
    </location>
</feature>
<dbReference type="Pfam" id="PF07992">
    <property type="entry name" value="Pyr_redox_2"/>
    <property type="match status" value="1"/>
</dbReference>
<dbReference type="PANTHER" id="PTHR43429">
    <property type="entry name" value="PYRIDINE NUCLEOTIDE-DISULFIDE OXIDOREDUCTASE DOMAIN-CONTAINING"/>
    <property type="match status" value="1"/>
</dbReference>
<evidence type="ECO:0000313" key="8">
    <source>
        <dbReference type="Proteomes" id="UP000070035"/>
    </source>
</evidence>
<organism evidence="7 8">
    <name type="scientific">candidate division MSBL1 archaeon SCGC-AAA261F17</name>
    <dbReference type="NCBI Taxonomy" id="1698274"/>
    <lineage>
        <taxon>Archaea</taxon>
        <taxon>Methanobacteriati</taxon>
        <taxon>Methanobacteriota</taxon>
        <taxon>candidate division MSBL1</taxon>
    </lineage>
</organism>
<dbReference type="PRINTS" id="PR00368">
    <property type="entry name" value="FADPNR"/>
</dbReference>
<comment type="caution">
    <text evidence="7">The sequence shown here is derived from an EMBL/GenBank/DDBJ whole genome shotgun (WGS) entry which is preliminary data.</text>
</comment>
<dbReference type="SUPFAM" id="SSF55424">
    <property type="entry name" value="FAD/NAD-linked reductases, dimerisation (C-terminal) domain"/>
    <property type="match status" value="1"/>
</dbReference>
<dbReference type="InterPro" id="IPR023753">
    <property type="entry name" value="FAD/NAD-binding_dom"/>
</dbReference>
<dbReference type="InterPro" id="IPR016156">
    <property type="entry name" value="FAD/NAD-linked_Rdtase_dimer_sf"/>
</dbReference>
<dbReference type="Proteomes" id="UP000070035">
    <property type="component" value="Unassembled WGS sequence"/>
</dbReference>
<dbReference type="GO" id="GO:0016491">
    <property type="term" value="F:oxidoreductase activity"/>
    <property type="evidence" value="ECO:0007669"/>
    <property type="project" value="InterPro"/>
</dbReference>
<dbReference type="AlphaFoldDB" id="A0A133V7G1"/>
<comment type="cofactor">
    <cofactor evidence="1">
        <name>FAD</name>
        <dbReference type="ChEBI" id="CHEBI:57692"/>
    </cofactor>
</comment>
<accession>A0A133V7G1</accession>
<sequence length="442" mass="46709">MDHIVIIGFESAGITAASAARTTNQDVKITAVERQPYAIYHPCAIPSAIEGTIKDMEDLIEPAPKMPNVEVRTSTEATGINPDDQTVELKTDGGTEELEYDSLIISTGSNAIKPPITGRDLDGVHVLKTIEDGQAIINEIGKAENAVVVGGGCIGIEAAAALNERGLNVSIVEMLPSLLPGLLDSDMVKTVSERLEDMGIKVYRGTRVEEILGDDRVKSVSIGEEELPAELVILAVGVEPEVELAKNAGIEIGETGGIKTDQHTCTSIDEIYAAGDCAESFSPITNRPILSQFATTAIRMGKVAGTNAAGGSASYLGSLNTAVTWAYGLEIAATGVTTKAAEEAGFQPVSARTRVSSKPHYYPGAKPITTKITVEPEQHKIISGQIIGTEGASERANLLALAIQKETTIEELAKSDYCYSPPINDCIGPLVVTAETLIRKLR</sequence>
<comment type="similarity">
    <text evidence="2">Belongs to the class-III pyridine nucleotide-disulfide oxidoreductase family.</text>
</comment>
<dbReference type="PRINTS" id="PR00411">
    <property type="entry name" value="PNDRDTASEI"/>
</dbReference>
<feature type="domain" description="Pyridine nucleotide-disulphide oxidoreductase dimerisation" evidence="5">
    <location>
        <begin position="328"/>
        <end position="425"/>
    </location>
</feature>
<dbReference type="EMBL" id="LHXY01000004">
    <property type="protein sequence ID" value="KXB02385.1"/>
    <property type="molecule type" value="Genomic_DNA"/>
</dbReference>
<name>A0A133V7G1_9EURY</name>
<gene>
    <name evidence="7" type="ORF">AKJ44_00620</name>
</gene>
<keyword evidence="3" id="KW-0285">Flavoprotein</keyword>
<dbReference type="InterPro" id="IPR050260">
    <property type="entry name" value="FAD-bd_OxRdtase"/>
</dbReference>
<dbReference type="InterPro" id="IPR004099">
    <property type="entry name" value="Pyr_nucl-diS_OxRdtase_dimer"/>
</dbReference>
<dbReference type="SUPFAM" id="SSF51905">
    <property type="entry name" value="FAD/NAD(P)-binding domain"/>
    <property type="match status" value="1"/>
</dbReference>
<proteinExistence type="inferred from homology"/>
<evidence type="ECO:0000256" key="2">
    <source>
        <dbReference type="ARBA" id="ARBA00009130"/>
    </source>
</evidence>